<feature type="transmembrane region" description="Helical" evidence="12">
    <location>
        <begin position="327"/>
        <end position="350"/>
    </location>
</feature>
<keyword evidence="9 12" id="KW-0472">Membrane</keyword>
<dbReference type="GO" id="GO:0005789">
    <property type="term" value="C:endoplasmic reticulum membrane"/>
    <property type="evidence" value="ECO:0007669"/>
    <property type="project" value="UniProtKB-SubCell"/>
</dbReference>
<keyword evidence="3" id="KW-0813">Transport</keyword>
<keyword evidence="4 12" id="KW-0812">Transmembrane</keyword>
<evidence type="ECO:0000256" key="2">
    <source>
        <dbReference type="ARBA" id="ARBA00007891"/>
    </source>
</evidence>
<dbReference type="PANTHER" id="PTHR13050">
    <property type="entry name" value="USE1-LIKE PROTEIN"/>
    <property type="match status" value="1"/>
</dbReference>
<keyword evidence="5" id="KW-0256">Endoplasmic reticulum</keyword>
<dbReference type="GO" id="GO:0005484">
    <property type="term" value="F:SNAP receptor activity"/>
    <property type="evidence" value="ECO:0007669"/>
    <property type="project" value="TreeGrafter"/>
</dbReference>
<evidence type="ECO:0000256" key="7">
    <source>
        <dbReference type="ARBA" id="ARBA00022927"/>
    </source>
</evidence>
<keyword evidence="6" id="KW-0931">ER-Golgi transport</keyword>
<feature type="compositionally biased region" description="Low complexity" evidence="11">
    <location>
        <begin position="189"/>
        <end position="203"/>
    </location>
</feature>
<dbReference type="GO" id="GO:0015031">
    <property type="term" value="P:protein transport"/>
    <property type="evidence" value="ECO:0007669"/>
    <property type="project" value="UniProtKB-KW"/>
</dbReference>
<evidence type="ECO:0000256" key="12">
    <source>
        <dbReference type="SAM" id="Phobius"/>
    </source>
</evidence>
<feature type="compositionally biased region" description="Basic and acidic residues" evidence="11">
    <location>
        <begin position="149"/>
        <end position="158"/>
    </location>
</feature>
<evidence type="ECO:0000256" key="6">
    <source>
        <dbReference type="ARBA" id="ARBA00022892"/>
    </source>
</evidence>
<feature type="compositionally biased region" description="Acidic residues" evidence="11">
    <location>
        <begin position="125"/>
        <end position="138"/>
    </location>
</feature>
<organism evidence="13 14">
    <name type="scientific">Aspergillus parasiticus (strain ATCC 56775 / NRRL 5862 / SRRC 143 / SU-1)</name>
    <dbReference type="NCBI Taxonomy" id="1403190"/>
    <lineage>
        <taxon>Eukaryota</taxon>
        <taxon>Fungi</taxon>
        <taxon>Dikarya</taxon>
        <taxon>Ascomycota</taxon>
        <taxon>Pezizomycotina</taxon>
        <taxon>Eurotiomycetes</taxon>
        <taxon>Eurotiomycetidae</taxon>
        <taxon>Eurotiales</taxon>
        <taxon>Aspergillaceae</taxon>
        <taxon>Aspergillus</taxon>
        <taxon>Aspergillus subgen. Circumdati</taxon>
    </lineage>
</organism>
<feature type="compositionally biased region" description="Polar residues" evidence="11">
    <location>
        <begin position="204"/>
        <end position="252"/>
    </location>
</feature>
<dbReference type="Pfam" id="PF09753">
    <property type="entry name" value="Use1"/>
    <property type="match status" value="1"/>
</dbReference>
<dbReference type="CDD" id="cd15860">
    <property type="entry name" value="SNARE_USE1"/>
    <property type="match status" value="1"/>
</dbReference>
<protein>
    <submittedName>
        <fullName evidence="13">Membrane fusion protein Use1</fullName>
    </submittedName>
</protein>
<keyword evidence="7" id="KW-0653">Protein transport</keyword>
<evidence type="ECO:0000256" key="5">
    <source>
        <dbReference type="ARBA" id="ARBA00022824"/>
    </source>
</evidence>
<dbReference type="GO" id="GO:0006890">
    <property type="term" value="P:retrograde vesicle-mediated transport, Golgi to endoplasmic reticulum"/>
    <property type="evidence" value="ECO:0007669"/>
    <property type="project" value="TreeGrafter"/>
</dbReference>
<accession>A0A0F0IJU0</accession>
<dbReference type="InterPro" id="IPR019150">
    <property type="entry name" value="Vesicle_transport_protein_Use1"/>
</dbReference>
<comment type="similarity">
    <text evidence="2">Belongs to the USE1 family.</text>
</comment>
<dbReference type="STRING" id="1403190.A0A0F0IJU0"/>
<evidence type="ECO:0000256" key="11">
    <source>
        <dbReference type="SAM" id="MobiDB-lite"/>
    </source>
</evidence>
<evidence type="ECO:0000256" key="8">
    <source>
        <dbReference type="ARBA" id="ARBA00022989"/>
    </source>
</evidence>
<dbReference type="Proteomes" id="UP000033540">
    <property type="component" value="Unassembled WGS sequence"/>
</dbReference>
<reference evidence="13 14" key="1">
    <citation type="submission" date="2015-02" db="EMBL/GenBank/DDBJ databases">
        <title>Draft genome sequence of Aspergillus parasiticus SU-1.</title>
        <authorList>
            <person name="Yu J."/>
            <person name="Fedorova N."/>
            <person name="Yin Y."/>
            <person name="Losada L."/>
            <person name="Zafar N."/>
            <person name="Taujale R."/>
            <person name="Ehrlich K.C."/>
            <person name="Bhatnagar D."/>
            <person name="Cleveland T.E."/>
            <person name="Bennett J.W."/>
            <person name="Nierman W.C."/>
        </authorList>
    </citation>
    <scope>NUCLEOTIDE SEQUENCE [LARGE SCALE GENOMIC DNA]</scope>
    <source>
        <strain evidence="14">ATCC 56775 / NRRL 5862 / SRRC 143 / SU-1</strain>
    </source>
</reference>
<evidence type="ECO:0000256" key="1">
    <source>
        <dbReference type="ARBA" id="ARBA00004163"/>
    </source>
</evidence>
<evidence type="ECO:0000256" key="3">
    <source>
        <dbReference type="ARBA" id="ARBA00022448"/>
    </source>
</evidence>
<dbReference type="AlphaFoldDB" id="A0A0F0IJU0"/>
<sequence>MTITTYSGALTSDPNLTNLSLSRLLARLEHNLLSSSADLKPLRRSEYQRMRVGANIEYARATLQELERSLPQIKPVDRRHEIQSDITRDRQTLKRLQSVLDQLNAEAEIKLSAVGGQGLPGAEGIYEDEDEESVDGEDLLGTPEEGSTPDERQERGTSGEETEGVKTAAQKESKAIPEQSPESLSHEMAAPTATADATATATTVFSPTPTSTLRNRHNSPTDLPATATGSSLHEHNTAQPPSSSTAKIQATEETLDVHRREQEDITNSLLSLATQLKSSSQAFQSSLESEKSVLTRAVEGLDRTTGNMEAAERRMGMLRRMTEGKGWWGRMMLYAWIFGLWIVAVLIVFIGPKLRF</sequence>
<evidence type="ECO:0000256" key="4">
    <source>
        <dbReference type="ARBA" id="ARBA00022692"/>
    </source>
</evidence>
<feature type="region of interest" description="Disordered" evidence="11">
    <location>
        <begin position="115"/>
        <end position="254"/>
    </location>
</feature>
<dbReference type="EMBL" id="JZEE01000316">
    <property type="protein sequence ID" value="KJK66158.1"/>
    <property type="molecule type" value="Genomic_DNA"/>
</dbReference>
<feature type="coiled-coil region" evidence="10">
    <location>
        <begin position="86"/>
        <end position="113"/>
    </location>
</feature>
<proteinExistence type="inferred from homology"/>
<dbReference type="OrthoDB" id="3231855at2759"/>
<evidence type="ECO:0000256" key="9">
    <source>
        <dbReference type="ARBA" id="ARBA00023136"/>
    </source>
</evidence>
<dbReference type="GO" id="GO:0031201">
    <property type="term" value="C:SNARE complex"/>
    <property type="evidence" value="ECO:0007669"/>
    <property type="project" value="TreeGrafter"/>
</dbReference>
<keyword evidence="10" id="KW-0175">Coiled coil</keyword>
<name>A0A0F0IJU0_ASPPU</name>
<dbReference type="PANTHER" id="PTHR13050:SF7">
    <property type="entry name" value="VESICLE TRANSPORT PROTEIN USE1"/>
    <property type="match status" value="1"/>
</dbReference>
<keyword evidence="8 12" id="KW-1133">Transmembrane helix</keyword>
<comment type="caution">
    <text evidence="13">The sequence shown here is derived from an EMBL/GenBank/DDBJ whole genome shotgun (WGS) entry which is preliminary data.</text>
</comment>
<evidence type="ECO:0000313" key="14">
    <source>
        <dbReference type="Proteomes" id="UP000033540"/>
    </source>
</evidence>
<gene>
    <name evidence="13" type="ORF">P875_00021666</name>
</gene>
<comment type="subcellular location">
    <subcellularLocation>
        <location evidence="1">Endoplasmic reticulum membrane</location>
        <topology evidence="1">Single-pass type IV membrane protein</topology>
    </subcellularLocation>
</comment>
<evidence type="ECO:0000313" key="13">
    <source>
        <dbReference type="EMBL" id="KJK66158.1"/>
    </source>
</evidence>
<evidence type="ECO:0000256" key="10">
    <source>
        <dbReference type="SAM" id="Coils"/>
    </source>
</evidence>